<dbReference type="KEGG" id="clt:CM240_2832"/>
<dbReference type="InterPro" id="IPR036086">
    <property type="entry name" value="ParB/Sulfiredoxin_sf"/>
</dbReference>
<protein>
    <submittedName>
        <fullName evidence="3">Partition protein</fullName>
    </submittedName>
</protein>
<accession>W6S245</accession>
<dbReference type="EMBL" id="HG917869">
    <property type="protein sequence ID" value="CDM69949.1"/>
    <property type="molecule type" value="Genomic_DNA"/>
</dbReference>
<dbReference type="GO" id="GO:0005694">
    <property type="term" value="C:chromosome"/>
    <property type="evidence" value="ECO:0007669"/>
    <property type="project" value="TreeGrafter"/>
</dbReference>
<gene>
    <name evidence="3" type="ORF">CM240_2832</name>
</gene>
<feature type="domain" description="ParB-like N-terminal" evidence="2">
    <location>
        <begin position="34"/>
        <end position="127"/>
    </location>
</feature>
<organism evidence="3 4">
    <name type="scientific">Clostridium bornimense</name>
    <dbReference type="NCBI Taxonomy" id="1216932"/>
    <lineage>
        <taxon>Bacteria</taxon>
        <taxon>Bacillati</taxon>
        <taxon>Bacillota</taxon>
        <taxon>Clostridia</taxon>
        <taxon>Eubacteriales</taxon>
        <taxon>Clostridiaceae</taxon>
        <taxon>Clostridium</taxon>
    </lineage>
</organism>
<dbReference type="RefSeq" id="WP_044040131.1">
    <property type="nucleotide sequence ID" value="NZ_HG917869.1"/>
</dbReference>
<dbReference type="Gene3D" id="3.90.1530.30">
    <property type="match status" value="1"/>
</dbReference>
<sequence length="422" mass="48184">MAKKIGISAGMLNNISKSVKKIDEIDTKANYKIEYIALKDLVPNPKNFYELVNIEELAEDIKLNGLNSNLLVRPIGDEGKYELIGGHRRYSALSKLVSEGEKKFKIVPCQVRDLNDIDTEIALINDNAQNRELTEAEKLKQVERLTALYKEKKAKGEAVPGRIRERIAGDLGLSSTQVGRYEKINRGLIPELKELIDSKELSISNGEAFAALTEESQKELVDIVKNKDIELTKKDGEELKKKMKAMEADQKEKEEEMQRKINSMKAEFEKQIAEKDNKIKNLSFDKEKEKESRQALEAEREELQAKLHAEEAKVKAEIEKAKKEEAEKIKKELEDSKLKAKSKKKKIKETEENSEEYKVIKANEEVITKVKSIMGKIDPTLGTIKKLQKEEIEITDETIEIVNKLIDTVENFTESIKEILKK</sequence>
<dbReference type="HOGENOM" id="CLU_645130_0_0_9"/>
<feature type="coiled-coil region" evidence="1">
    <location>
        <begin position="229"/>
        <end position="360"/>
    </location>
</feature>
<dbReference type="eggNOG" id="COG1475">
    <property type="taxonomic scope" value="Bacteria"/>
</dbReference>
<dbReference type="SUPFAM" id="SSF110849">
    <property type="entry name" value="ParB/Sulfiredoxin"/>
    <property type="match status" value="1"/>
</dbReference>
<dbReference type="PANTHER" id="PTHR33375:SF1">
    <property type="entry name" value="CHROMOSOME-PARTITIONING PROTEIN PARB-RELATED"/>
    <property type="match status" value="1"/>
</dbReference>
<dbReference type="SMART" id="SM00470">
    <property type="entry name" value="ParB"/>
    <property type="match status" value="1"/>
</dbReference>
<dbReference type="OrthoDB" id="1700487at2"/>
<proteinExistence type="predicted"/>
<dbReference type="GO" id="GO:0007059">
    <property type="term" value="P:chromosome segregation"/>
    <property type="evidence" value="ECO:0007669"/>
    <property type="project" value="TreeGrafter"/>
</dbReference>
<dbReference type="Gene3D" id="1.10.10.2830">
    <property type="match status" value="1"/>
</dbReference>
<keyword evidence="1" id="KW-0175">Coiled coil</keyword>
<dbReference type="InterPro" id="IPR050336">
    <property type="entry name" value="Chromosome_partition/occlusion"/>
</dbReference>
<dbReference type="InterPro" id="IPR003115">
    <property type="entry name" value="ParB_N"/>
</dbReference>
<dbReference type="Proteomes" id="UP000019426">
    <property type="component" value="Chromosome M2/40_rep2"/>
</dbReference>
<keyword evidence="4" id="KW-1185">Reference proteome</keyword>
<evidence type="ECO:0000313" key="4">
    <source>
        <dbReference type="Proteomes" id="UP000019426"/>
    </source>
</evidence>
<dbReference type="PANTHER" id="PTHR33375">
    <property type="entry name" value="CHROMOSOME-PARTITIONING PROTEIN PARB-RELATED"/>
    <property type="match status" value="1"/>
</dbReference>
<evidence type="ECO:0000256" key="1">
    <source>
        <dbReference type="SAM" id="Coils"/>
    </source>
</evidence>
<evidence type="ECO:0000259" key="2">
    <source>
        <dbReference type="SMART" id="SM00470"/>
    </source>
</evidence>
<dbReference type="PATRIC" id="fig|1216932.3.peg.2793"/>
<name>W6S245_9CLOT</name>
<dbReference type="SUPFAM" id="SSF109709">
    <property type="entry name" value="KorB DNA-binding domain-like"/>
    <property type="match status" value="1"/>
</dbReference>
<dbReference type="AlphaFoldDB" id="W6S245"/>
<reference evidence="3 4" key="1">
    <citation type="submission" date="2013-11" db="EMBL/GenBank/DDBJ databases">
        <title>Complete genome sequence of Clostridum sp. M2/40.</title>
        <authorList>
            <person name="Wibberg D."/>
            <person name="Puehler A."/>
            <person name="Schlueter A."/>
        </authorList>
    </citation>
    <scope>NUCLEOTIDE SEQUENCE [LARGE SCALE GENOMIC DNA]</scope>
    <source>
        <strain evidence="4">M2/40</strain>
    </source>
</reference>
<dbReference type="STRING" id="1216932.CM240_2832"/>
<dbReference type="Pfam" id="PF02195">
    <property type="entry name" value="ParB_N"/>
    <property type="match status" value="1"/>
</dbReference>
<evidence type="ECO:0000313" key="3">
    <source>
        <dbReference type="EMBL" id="CDM69949.1"/>
    </source>
</evidence>